<dbReference type="OrthoDB" id="167718at2759"/>
<feature type="compositionally biased region" description="Basic residues" evidence="3">
    <location>
        <begin position="480"/>
        <end position="492"/>
    </location>
</feature>
<feature type="region of interest" description="Disordered" evidence="3">
    <location>
        <begin position="290"/>
        <end position="364"/>
    </location>
</feature>
<sequence>MWQLQSNCQLSQVHSSNFKRKQYLIIHLFVNRLQVASLQVYLICTPHDITSKSLMAKLPVESPIKPVITKAKQKRKAKINKSKPNAAKAEVIKQVVVALNKDKNKKVAPVIKVEEKKGKTKNAAHVVKEENIGKQKNAAPVIKEGKKGKQNNVVTLVKEGKKDKKKNAAPAAKIAEKEEMNKNEVSAVLDREKKVAQNLPSEELAEKYPILKNKDLVTKFLAVSITNNQKGRIRQQFRDNLKGTSESILPDVIHNKIKSIVKDTESLSDSELRKIRILYNMLKLATTKESSGLSKVTKNKMHKKNNKGKNNSENGTGEAKENGVEKDDSKKENENKKKNPKKAVKNEKDGETKSDEKKQNENKVKGPKRYVAFVGNLPLDIDTEKIMKHFSELKDHIVDVRIPNAKEGKKSAIAYVELKNEPSYELALSKHHSMLNNRRINVLYSAQQNTKLSKTEVKGKAAKMVALQKSGKLAGSVPLNKKRSQRRAKAKKAQATADD</sequence>
<reference evidence="5" key="1">
    <citation type="submission" date="2021-12" db="EMBL/GenBank/DDBJ databases">
        <authorList>
            <person name="Martin H S."/>
        </authorList>
    </citation>
    <scope>NUCLEOTIDE SEQUENCE</scope>
</reference>
<dbReference type="Gene3D" id="3.30.70.330">
    <property type="match status" value="1"/>
</dbReference>
<organism evidence="5 6">
    <name type="scientific">Brenthis ino</name>
    <name type="common">lesser marbled fritillary</name>
    <dbReference type="NCBI Taxonomy" id="405034"/>
    <lineage>
        <taxon>Eukaryota</taxon>
        <taxon>Metazoa</taxon>
        <taxon>Ecdysozoa</taxon>
        <taxon>Arthropoda</taxon>
        <taxon>Hexapoda</taxon>
        <taxon>Insecta</taxon>
        <taxon>Pterygota</taxon>
        <taxon>Neoptera</taxon>
        <taxon>Endopterygota</taxon>
        <taxon>Lepidoptera</taxon>
        <taxon>Glossata</taxon>
        <taxon>Ditrysia</taxon>
        <taxon>Papilionoidea</taxon>
        <taxon>Nymphalidae</taxon>
        <taxon>Heliconiinae</taxon>
        <taxon>Argynnini</taxon>
        <taxon>Brenthis</taxon>
    </lineage>
</organism>
<feature type="non-terminal residue" evidence="5">
    <location>
        <position position="499"/>
    </location>
</feature>
<feature type="compositionally biased region" description="Basic and acidic residues" evidence="3">
    <location>
        <begin position="318"/>
        <end position="337"/>
    </location>
</feature>
<feature type="domain" description="RRM" evidence="4">
    <location>
        <begin position="370"/>
        <end position="447"/>
    </location>
</feature>
<dbReference type="InterPro" id="IPR012677">
    <property type="entry name" value="Nucleotide-bd_a/b_plait_sf"/>
</dbReference>
<dbReference type="SUPFAM" id="SSF54928">
    <property type="entry name" value="RNA-binding domain, RBD"/>
    <property type="match status" value="1"/>
</dbReference>
<feature type="compositionally biased region" description="Basic residues" evidence="3">
    <location>
        <begin position="297"/>
        <end position="307"/>
    </location>
</feature>
<dbReference type="InterPro" id="IPR035979">
    <property type="entry name" value="RBD_domain_sf"/>
</dbReference>
<name>A0A8J9Y883_9NEOP</name>
<evidence type="ECO:0000259" key="4">
    <source>
        <dbReference type="PROSITE" id="PS50102"/>
    </source>
</evidence>
<feature type="region of interest" description="Disordered" evidence="3">
    <location>
        <begin position="473"/>
        <end position="499"/>
    </location>
</feature>
<dbReference type="EMBL" id="OV170231">
    <property type="protein sequence ID" value="CAH0716940.1"/>
    <property type="molecule type" value="Genomic_DNA"/>
</dbReference>
<protein>
    <recommendedName>
        <fullName evidence="4">RRM domain-containing protein</fullName>
    </recommendedName>
</protein>
<dbReference type="PROSITE" id="PS50102">
    <property type="entry name" value="RRM"/>
    <property type="match status" value="1"/>
</dbReference>
<dbReference type="AlphaFoldDB" id="A0A8J9Y883"/>
<evidence type="ECO:0000256" key="1">
    <source>
        <dbReference type="ARBA" id="ARBA00022884"/>
    </source>
</evidence>
<evidence type="ECO:0000256" key="2">
    <source>
        <dbReference type="PROSITE-ProRule" id="PRU00176"/>
    </source>
</evidence>
<dbReference type="InterPro" id="IPR000504">
    <property type="entry name" value="RRM_dom"/>
</dbReference>
<evidence type="ECO:0000256" key="3">
    <source>
        <dbReference type="SAM" id="MobiDB-lite"/>
    </source>
</evidence>
<dbReference type="Proteomes" id="UP000838878">
    <property type="component" value="Chromosome 11"/>
</dbReference>
<proteinExistence type="predicted"/>
<keyword evidence="1 2" id="KW-0694">RNA-binding</keyword>
<evidence type="ECO:0000313" key="6">
    <source>
        <dbReference type="Proteomes" id="UP000838878"/>
    </source>
</evidence>
<evidence type="ECO:0000313" key="5">
    <source>
        <dbReference type="EMBL" id="CAH0716940.1"/>
    </source>
</evidence>
<feature type="compositionally biased region" description="Basic and acidic residues" evidence="3">
    <location>
        <begin position="344"/>
        <end position="364"/>
    </location>
</feature>
<dbReference type="SMART" id="SM00360">
    <property type="entry name" value="RRM"/>
    <property type="match status" value="1"/>
</dbReference>
<dbReference type="Pfam" id="PF00076">
    <property type="entry name" value="RRM_1"/>
    <property type="match status" value="1"/>
</dbReference>
<dbReference type="GO" id="GO:0003723">
    <property type="term" value="F:RNA binding"/>
    <property type="evidence" value="ECO:0007669"/>
    <property type="project" value="UniProtKB-UniRule"/>
</dbReference>
<keyword evidence="6" id="KW-1185">Reference proteome</keyword>
<accession>A0A8J9Y883</accession>
<gene>
    <name evidence="5" type="ORF">BINO364_LOCUS3605</name>
</gene>